<accession>A0A0C1JUF0</accession>
<feature type="chain" id="PRO_5002134375" description="Secreted protein" evidence="1">
    <location>
        <begin position="24"/>
        <end position="272"/>
    </location>
</feature>
<evidence type="ECO:0008006" key="4">
    <source>
        <dbReference type="Google" id="ProtNLM"/>
    </source>
</evidence>
<name>A0A0C1JUF0_9BACT</name>
<organism evidence="2 3">
    <name type="scientific">Candidatus Protochlamydia amoebophila</name>
    <dbReference type="NCBI Taxonomy" id="362787"/>
    <lineage>
        <taxon>Bacteria</taxon>
        <taxon>Pseudomonadati</taxon>
        <taxon>Chlamydiota</taxon>
        <taxon>Chlamydiia</taxon>
        <taxon>Parachlamydiales</taxon>
        <taxon>Parachlamydiaceae</taxon>
        <taxon>Candidatus Protochlamydia</taxon>
    </lineage>
</organism>
<proteinExistence type="predicted"/>
<evidence type="ECO:0000256" key="1">
    <source>
        <dbReference type="SAM" id="SignalP"/>
    </source>
</evidence>
<evidence type="ECO:0000313" key="3">
    <source>
        <dbReference type="Proteomes" id="UP000031465"/>
    </source>
</evidence>
<dbReference type="Proteomes" id="UP000031465">
    <property type="component" value="Unassembled WGS sequence"/>
</dbReference>
<keyword evidence="1" id="KW-0732">Signal</keyword>
<reference evidence="2 3" key="1">
    <citation type="journal article" date="2014" name="Mol. Biol. Evol.">
        <title>Massive expansion of Ubiquitination-related gene families within the Chlamydiae.</title>
        <authorList>
            <person name="Domman D."/>
            <person name="Collingro A."/>
            <person name="Lagkouvardos I."/>
            <person name="Gehre L."/>
            <person name="Weinmaier T."/>
            <person name="Rattei T."/>
            <person name="Subtil A."/>
            <person name="Horn M."/>
        </authorList>
    </citation>
    <scope>NUCLEOTIDE SEQUENCE [LARGE SCALE GENOMIC DNA]</scope>
    <source>
        <strain evidence="2 3">EI2</strain>
    </source>
</reference>
<protein>
    <recommendedName>
        <fullName evidence="4">Secreted protein</fullName>
    </recommendedName>
</protein>
<dbReference type="RefSeq" id="WP_039360444.1">
    <property type="nucleotide sequence ID" value="NZ_JSAN01000131.1"/>
</dbReference>
<feature type="signal peptide" evidence="1">
    <location>
        <begin position="1"/>
        <end position="23"/>
    </location>
</feature>
<evidence type="ECO:0000313" key="2">
    <source>
        <dbReference type="EMBL" id="KIC70902.1"/>
    </source>
</evidence>
<sequence length="272" mass="31314">MKKVLLRLLLLMFFISFNCSGLAVVINPAFSINPDEAQKMGMLIWENECGAKQEGLTSWNKGEEFASVGIGHFIWYPPGKQGPFKEMFPSLLIYLQKHGILLPEWLKIAQGCPWQTRQVFLDAQESTKMKEFRQLLVDHIDLQICFMVERLSYALPILLKHVKLEKQDQISKQFHRLAQTSNGLFVLLDYLNFKGEGISFQECYQGQGWGLLQVLERMQGSEQGKVAIEEFVCAAKEILKLRVQNAPIARGEQRWLKGWCNRIDSYLQVSLK</sequence>
<dbReference type="PATRIC" id="fig|362787.3.peg.1898"/>
<dbReference type="EMBL" id="JSAN01000131">
    <property type="protein sequence ID" value="KIC70902.1"/>
    <property type="molecule type" value="Genomic_DNA"/>
</dbReference>
<comment type="caution">
    <text evidence="2">The sequence shown here is derived from an EMBL/GenBank/DDBJ whole genome shotgun (WGS) entry which is preliminary data.</text>
</comment>
<dbReference type="AlphaFoldDB" id="A0A0C1JUF0"/>
<gene>
    <name evidence="2" type="ORF">DB44_FI00020</name>
</gene>